<keyword evidence="5" id="KW-1185">Reference proteome</keyword>
<reference evidence="6" key="1">
    <citation type="submission" date="2022-11" db="UniProtKB">
        <authorList>
            <consortium name="WormBaseParasite"/>
        </authorList>
    </citation>
    <scope>IDENTIFICATION</scope>
</reference>
<name>A0A914EDI6_9BILA</name>
<dbReference type="Pfam" id="PF16499">
    <property type="entry name" value="Melibiase_2"/>
    <property type="match status" value="1"/>
</dbReference>
<sequence length="219" mass="24057">MGFMTWAMRFFNSGCFPQADQGVQRGQAYGTASCVNETTLRQIADLFVSEGYRDAGYNIILLEDGWAESQRSADGKLVANRTLFPSGIPALSQYIHDRGLKFGIYSDVGTNMCSGAPGSWQHEEVDAQIANQDTFIPLSGPGYWNDPDVLIGGTPQISLNQARAHLAIWAIWSAPFIMSNNILDLPPGTKEVFLNKYVIAVDQDPLGIMGRMVSKVKFL</sequence>
<dbReference type="Gene3D" id="3.20.20.70">
    <property type="entry name" value="Aldolase class I"/>
    <property type="match status" value="2"/>
</dbReference>
<keyword evidence="2 4" id="KW-0378">Hydrolase</keyword>
<evidence type="ECO:0000256" key="3">
    <source>
        <dbReference type="ARBA" id="ARBA00023295"/>
    </source>
</evidence>
<comment type="similarity">
    <text evidence="1 4">Belongs to the glycosyl hydrolase 27 family.</text>
</comment>
<dbReference type="GO" id="GO:0016139">
    <property type="term" value="P:glycoside catabolic process"/>
    <property type="evidence" value="ECO:0007669"/>
    <property type="project" value="TreeGrafter"/>
</dbReference>
<dbReference type="CDD" id="cd14792">
    <property type="entry name" value="GH27"/>
    <property type="match status" value="1"/>
</dbReference>
<dbReference type="GO" id="GO:0004557">
    <property type="term" value="F:alpha-galactosidase activity"/>
    <property type="evidence" value="ECO:0007669"/>
    <property type="project" value="TreeGrafter"/>
</dbReference>
<dbReference type="SUPFAM" id="SSF51445">
    <property type="entry name" value="(Trans)glycosidases"/>
    <property type="match status" value="1"/>
</dbReference>
<dbReference type="PANTHER" id="PTHR11452:SF75">
    <property type="entry name" value="ALPHA-GALACTOSIDASE MEL1"/>
    <property type="match status" value="1"/>
</dbReference>
<evidence type="ECO:0000313" key="5">
    <source>
        <dbReference type="Proteomes" id="UP000887540"/>
    </source>
</evidence>
<dbReference type="AlphaFoldDB" id="A0A914EDI6"/>
<dbReference type="InterPro" id="IPR002241">
    <property type="entry name" value="Glyco_hydro_27"/>
</dbReference>
<evidence type="ECO:0000313" key="6">
    <source>
        <dbReference type="WBParaSite" id="ACRNAN_scaffold7302.g14763.t1"/>
    </source>
</evidence>
<organism evidence="5 6">
    <name type="scientific">Acrobeloides nanus</name>
    <dbReference type="NCBI Taxonomy" id="290746"/>
    <lineage>
        <taxon>Eukaryota</taxon>
        <taxon>Metazoa</taxon>
        <taxon>Ecdysozoa</taxon>
        <taxon>Nematoda</taxon>
        <taxon>Chromadorea</taxon>
        <taxon>Rhabditida</taxon>
        <taxon>Tylenchina</taxon>
        <taxon>Cephalobomorpha</taxon>
        <taxon>Cephaloboidea</taxon>
        <taxon>Cephalobidae</taxon>
        <taxon>Acrobeloides</taxon>
    </lineage>
</organism>
<dbReference type="PRINTS" id="PR00740">
    <property type="entry name" value="GLHYDRLASE27"/>
</dbReference>
<keyword evidence="4" id="KW-1015">Disulfide bond</keyword>
<accession>A0A914EDI6</accession>
<dbReference type="WBParaSite" id="ACRNAN_scaffold7302.g14763.t1">
    <property type="protein sequence ID" value="ACRNAN_scaffold7302.g14763.t1"/>
    <property type="gene ID" value="ACRNAN_scaffold7302.g14763"/>
</dbReference>
<dbReference type="GO" id="GO:0005737">
    <property type="term" value="C:cytoplasm"/>
    <property type="evidence" value="ECO:0007669"/>
    <property type="project" value="TreeGrafter"/>
</dbReference>
<evidence type="ECO:0000256" key="1">
    <source>
        <dbReference type="ARBA" id="ARBA00009743"/>
    </source>
</evidence>
<evidence type="ECO:0000256" key="4">
    <source>
        <dbReference type="RuleBase" id="RU361168"/>
    </source>
</evidence>
<dbReference type="InterPro" id="IPR013785">
    <property type="entry name" value="Aldolase_TIM"/>
</dbReference>
<dbReference type="EC" id="3.2.1.-" evidence="4"/>
<keyword evidence="3 4" id="KW-0326">Glycosidase</keyword>
<dbReference type="InterPro" id="IPR017853">
    <property type="entry name" value="GH"/>
</dbReference>
<proteinExistence type="inferred from homology"/>
<dbReference type="Proteomes" id="UP000887540">
    <property type="component" value="Unplaced"/>
</dbReference>
<comment type="subunit">
    <text evidence="4">Homodimer.</text>
</comment>
<dbReference type="PANTHER" id="PTHR11452">
    <property type="entry name" value="ALPHA-GALACTOSIDASE/ALPHA-N-ACETYLGALACTOSAMINIDASE"/>
    <property type="match status" value="1"/>
</dbReference>
<evidence type="ECO:0000256" key="2">
    <source>
        <dbReference type="ARBA" id="ARBA00022801"/>
    </source>
</evidence>
<protein>
    <recommendedName>
        <fullName evidence="4">Alpha-galactosidase</fullName>
        <ecNumber evidence="4">3.2.1.-</ecNumber>
    </recommendedName>
</protein>
<dbReference type="GO" id="GO:0009311">
    <property type="term" value="P:oligosaccharide metabolic process"/>
    <property type="evidence" value="ECO:0007669"/>
    <property type="project" value="TreeGrafter"/>
</dbReference>